<sequence length="193" mass="20838">MAPRRGEGSGGGGRGRGLPRAILSSTRNARGLLAATLVMTKTRKVESEMKTTKEASPAMARKMARPMIEDEKGRDGSSSLTAVQPYNNWGSEPWALRVSRGPACEAKRLEIGRPHRRGKDEPMESMPDRAKSLVGLIAGQPGGFLLGQTNKHIGLKFGGEWNDVDHTSQKSLGAALVSDSTSSGKWNRAIEWE</sequence>
<name>A0AAV2CDF6_9ROSI</name>
<keyword evidence="3" id="KW-1185">Reference proteome</keyword>
<evidence type="ECO:0000256" key="1">
    <source>
        <dbReference type="SAM" id="MobiDB-lite"/>
    </source>
</evidence>
<reference evidence="2 3" key="1">
    <citation type="submission" date="2024-04" db="EMBL/GenBank/DDBJ databases">
        <authorList>
            <person name="Fracassetti M."/>
        </authorList>
    </citation>
    <scope>NUCLEOTIDE SEQUENCE [LARGE SCALE GENOMIC DNA]</scope>
</reference>
<dbReference type="Proteomes" id="UP001497516">
    <property type="component" value="Chromosome 1"/>
</dbReference>
<gene>
    <name evidence="2" type="ORF">LTRI10_LOCUS2337</name>
</gene>
<protein>
    <submittedName>
        <fullName evidence="2">Uncharacterized protein</fullName>
    </submittedName>
</protein>
<proteinExistence type="predicted"/>
<evidence type="ECO:0000313" key="3">
    <source>
        <dbReference type="Proteomes" id="UP001497516"/>
    </source>
</evidence>
<accession>A0AAV2CDF6</accession>
<dbReference type="EMBL" id="OZ034813">
    <property type="protein sequence ID" value="CAL1354537.1"/>
    <property type="molecule type" value="Genomic_DNA"/>
</dbReference>
<dbReference type="AlphaFoldDB" id="A0AAV2CDF6"/>
<organism evidence="2 3">
    <name type="scientific">Linum trigynum</name>
    <dbReference type="NCBI Taxonomy" id="586398"/>
    <lineage>
        <taxon>Eukaryota</taxon>
        <taxon>Viridiplantae</taxon>
        <taxon>Streptophyta</taxon>
        <taxon>Embryophyta</taxon>
        <taxon>Tracheophyta</taxon>
        <taxon>Spermatophyta</taxon>
        <taxon>Magnoliopsida</taxon>
        <taxon>eudicotyledons</taxon>
        <taxon>Gunneridae</taxon>
        <taxon>Pentapetalae</taxon>
        <taxon>rosids</taxon>
        <taxon>fabids</taxon>
        <taxon>Malpighiales</taxon>
        <taxon>Linaceae</taxon>
        <taxon>Linum</taxon>
    </lineage>
</organism>
<evidence type="ECO:0000313" key="2">
    <source>
        <dbReference type="EMBL" id="CAL1354537.1"/>
    </source>
</evidence>
<feature type="region of interest" description="Disordered" evidence="1">
    <location>
        <begin position="1"/>
        <end position="26"/>
    </location>
</feature>